<keyword evidence="7" id="KW-0436">Ligase</keyword>
<feature type="transmembrane region" description="Helical" evidence="5">
    <location>
        <begin position="179"/>
        <end position="197"/>
    </location>
</feature>
<dbReference type="InterPro" id="IPR007016">
    <property type="entry name" value="O-antigen_ligase-rel_domated"/>
</dbReference>
<accession>A0A7W8NPC4</accession>
<dbReference type="GO" id="GO:0016020">
    <property type="term" value="C:membrane"/>
    <property type="evidence" value="ECO:0007669"/>
    <property type="project" value="UniProtKB-SubCell"/>
</dbReference>
<evidence type="ECO:0000256" key="3">
    <source>
        <dbReference type="ARBA" id="ARBA00022989"/>
    </source>
</evidence>
<dbReference type="InterPro" id="IPR051533">
    <property type="entry name" value="WaaL-like"/>
</dbReference>
<keyword evidence="3 5" id="KW-1133">Transmembrane helix</keyword>
<feature type="transmembrane region" description="Helical" evidence="5">
    <location>
        <begin position="202"/>
        <end position="219"/>
    </location>
</feature>
<evidence type="ECO:0000259" key="6">
    <source>
        <dbReference type="Pfam" id="PF04932"/>
    </source>
</evidence>
<proteinExistence type="predicted"/>
<dbReference type="Proteomes" id="UP000539473">
    <property type="component" value="Unassembled WGS sequence"/>
</dbReference>
<feature type="domain" description="O-antigen ligase-related" evidence="6">
    <location>
        <begin position="229"/>
        <end position="365"/>
    </location>
</feature>
<feature type="transmembrane region" description="Helical" evidence="5">
    <location>
        <begin position="43"/>
        <end position="65"/>
    </location>
</feature>
<evidence type="ECO:0000313" key="8">
    <source>
        <dbReference type="Proteomes" id="UP000539473"/>
    </source>
</evidence>
<sequence>MRRRPASRAGSLLSAVRGLPDVLTLLLAGVTVAWAVLAQGSTGGWGLDGLAALGSVTVLSAVLAASVRGRWPTTHPAWTLAAAALLVWIWLSTTWGPDHWQALRWAGAWTAIVGAAVCVHGFADTPTRRRAVLGGVIATGAAALLLAGLQLRGVGVPGFAYYPGAGPALLTGPYFNPSHFSGLLIPVAALLSSALLFTRPGWFTPLLLALLVALHVADFRTDSSSIPAVLLATVLPGVVWLWRRSPRGGALLTAALLTAALGTGTYFLSPAGQAQFAARQSAIGLSNSWTRFLTGRQAVWRYGREMWAASPVTGVGVGQFVREAPRFRAEERRVGANIDRQLVNYAHNDTLQMAAETGAVGAALYWLTLLLPLTSRSGRLAALTWWSALPALAFAGLYDAHLTAIPGTAAVAFTLLGLAAQRQERASSDAAAPPVHAS</sequence>
<evidence type="ECO:0000256" key="2">
    <source>
        <dbReference type="ARBA" id="ARBA00022692"/>
    </source>
</evidence>
<dbReference type="AlphaFoldDB" id="A0A7W8NPC4"/>
<feature type="transmembrane region" description="Helical" evidence="5">
    <location>
        <begin position="225"/>
        <end position="242"/>
    </location>
</feature>
<feature type="transmembrane region" description="Helical" evidence="5">
    <location>
        <begin position="12"/>
        <end position="37"/>
    </location>
</feature>
<organism evidence="7 8">
    <name type="scientific">Deinococcus metalli</name>
    <dbReference type="NCBI Taxonomy" id="1141878"/>
    <lineage>
        <taxon>Bacteria</taxon>
        <taxon>Thermotogati</taxon>
        <taxon>Deinococcota</taxon>
        <taxon>Deinococci</taxon>
        <taxon>Deinococcales</taxon>
        <taxon>Deinococcaceae</taxon>
        <taxon>Deinococcus</taxon>
    </lineage>
</organism>
<dbReference type="RefSeq" id="WP_184111388.1">
    <property type="nucleotide sequence ID" value="NZ_BNAJ01000004.1"/>
</dbReference>
<keyword evidence="2 5" id="KW-0812">Transmembrane</keyword>
<dbReference type="EMBL" id="JACHFK010000004">
    <property type="protein sequence ID" value="MBB5376641.1"/>
    <property type="molecule type" value="Genomic_DNA"/>
</dbReference>
<comment type="caution">
    <text evidence="7">The sequence shown here is derived from an EMBL/GenBank/DDBJ whole genome shotgun (WGS) entry which is preliminary data.</text>
</comment>
<feature type="transmembrane region" description="Helical" evidence="5">
    <location>
        <begin position="131"/>
        <end position="151"/>
    </location>
</feature>
<gene>
    <name evidence="7" type="ORF">HNQ07_002105</name>
</gene>
<dbReference type="Pfam" id="PF04932">
    <property type="entry name" value="Wzy_C"/>
    <property type="match status" value="1"/>
</dbReference>
<evidence type="ECO:0000256" key="4">
    <source>
        <dbReference type="ARBA" id="ARBA00023136"/>
    </source>
</evidence>
<feature type="transmembrane region" description="Helical" evidence="5">
    <location>
        <begin position="380"/>
        <end position="398"/>
    </location>
</feature>
<dbReference type="PANTHER" id="PTHR37422">
    <property type="entry name" value="TEICHURONIC ACID BIOSYNTHESIS PROTEIN TUAE"/>
    <property type="match status" value="1"/>
</dbReference>
<reference evidence="7 8" key="1">
    <citation type="submission" date="2020-08" db="EMBL/GenBank/DDBJ databases">
        <title>Genomic Encyclopedia of Type Strains, Phase IV (KMG-IV): sequencing the most valuable type-strain genomes for metagenomic binning, comparative biology and taxonomic classification.</title>
        <authorList>
            <person name="Goeker M."/>
        </authorList>
    </citation>
    <scope>NUCLEOTIDE SEQUENCE [LARGE SCALE GENOMIC DNA]</scope>
    <source>
        <strain evidence="7 8">DSM 27521</strain>
    </source>
</reference>
<feature type="transmembrane region" description="Helical" evidence="5">
    <location>
        <begin position="353"/>
        <end position="373"/>
    </location>
</feature>
<name>A0A7W8NPC4_9DEIO</name>
<evidence type="ECO:0000256" key="5">
    <source>
        <dbReference type="SAM" id="Phobius"/>
    </source>
</evidence>
<feature type="transmembrane region" description="Helical" evidence="5">
    <location>
        <begin position="102"/>
        <end position="119"/>
    </location>
</feature>
<keyword evidence="4 5" id="KW-0472">Membrane</keyword>
<feature type="transmembrane region" description="Helical" evidence="5">
    <location>
        <begin position="77"/>
        <end position="96"/>
    </location>
</feature>
<evidence type="ECO:0000256" key="1">
    <source>
        <dbReference type="ARBA" id="ARBA00004141"/>
    </source>
</evidence>
<comment type="subcellular location">
    <subcellularLocation>
        <location evidence="1">Membrane</location>
        <topology evidence="1">Multi-pass membrane protein</topology>
    </subcellularLocation>
</comment>
<feature type="transmembrane region" description="Helical" evidence="5">
    <location>
        <begin position="249"/>
        <end position="268"/>
    </location>
</feature>
<dbReference type="PANTHER" id="PTHR37422:SF13">
    <property type="entry name" value="LIPOPOLYSACCHARIDE BIOSYNTHESIS PROTEIN PA4999-RELATED"/>
    <property type="match status" value="1"/>
</dbReference>
<protein>
    <submittedName>
        <fullName evidence="7">O-antigen ligase</fullName>
    </submittedName>
</protein>
<evidence type="ECO:0000313" key="7">
    <source>
        <dbReference type="EMBL" id="MBB5376641.1"/>
    </source>
</evidence>
<dbReference type="GO" id="GO:0016874">
    <property type="term" value="F:ligase activity"/>
    <property type="evidence" value="ECO:0007669"/>
    <property type="project" value="UniProtKB-KW"/>
</dbReference>
<feature type="transmembrane region" description="Helical" evidence="5">
    <location>
        <begin position="404"/>
        <end position="420"/>
    </location>
</feature>